<name>A0ABQ6CUP9_9HYPH</name>
<gene>
    <name evidence="1" type="ORF">GCM10007874_65490</name>
</gene>
<dbReference type="RefSeq" id="WP_284316460.1">
    <property type="nucleotide sequence ID" value="NZ_BSPC01000075.1"/>
</dbReference>
<dbReference type="Pfam" id="PF13481">
    <property type="entry name" value="AAA_25"/>
    <property type="match status" value="1"/>
</dbReference>
<proteinExistence type="predicted"/>
<sequence length="393" mass="42423">MSEVIDIKTARRHRIYRHGDPANPRPGPELVKGLLPVTGAALLAGQSRAGKTFVALDLAGALAEGSAFFGRKVLRQGATIYLAGEAMASLERRLDAMRAGRLGPEAPQRLPVSWWAVEGLADSRRFAEALAHVKEEAAELKARHGLPLSLVIIDTIAAAFGFRDENDAAEATRHMQAMQKLARETGALVLGIAHYGKASETGVRGSSGFTGSADAILAVLAEIEADGKVRNRRIALTKYRDGEQGWKRGFELQPITLEGAWDEEGEAVTSCWVEAGAEGAHRDLPHILKLSPAATAYLAAFRDVVGDQGAVARPFGHEGPAVVAVSREAIREAFYAAWPSDSDDETRKQEARRKRFNAGETALIAQGMIKFLETDGGGIIWLCRREDEEDLLS</sequence>
<accession>A0ABQ6CUP9</accession>
<keyword evidence="2" id="KW-1185">Reference proteome</keyword>
<organism evidence="1 2">
    <name type="scientific">Labrys miyagiensis</name>
    <dbReference type="NCBI Taxonomy" id="346912"/>
    <lineage>
        <taxon>Bacteria</taxon>
        <taxon>Pseudomonadati</taxon>
        <taxon>Pseudomonadota</taxon>
        <taxon>Alphaproteobacteria</taxon>
        <taxon>Hyphomicrobiales</taxon>
        <taxon>Xanthobacteraceae</taxon>
        <taxon>Labrys</taxon>
    </lineage>
</organism>
<comment type="caution">
    <text evidence="1">The sequence shown here is derived from an EMBL/GenBank/DDBJ whole genome shotgun (WGS) entry which is preliminary data.</text>
</comment>
<evidence type="ECO:0008006" key="3">
    <source>
        <dbReference type="Google" id="ProtNLM"/>
    </source>
</evidence>
<evidence type="ECO:0000313" key="1">
    <source>
        <dbReference type="EMBL" id="GLS23528.1"/>
    </source>
</evidence>
<dbReference type="InterPro" id="IPR027417">
    <property type="entry name" value="P-loop_NTPase"/>
</dbReference>
<reference evidence="2" key="1">
    <citation type="journal article" date="2019" name="Int. J. Syst. Evol. Microbiol.">
        <title>The Global Catalogue of Microorganisms (GCM) 10K type strain sequencing project: providing services to taxonomists for standard genome sequencing and annotation.</title>
        <authorList>
            <consortium name="The Broad Institute Genomics Platform"/>
            <consortium name="The Broad Institute Genome Sequencing Center for Infectious Disease"/>
            <person name="Wu L."/>
            <person name="Ma J."/>
        </authorList>
    </citation>
    <scope>NUCLEOTIDE SEQUENCE [LARGE SCALE GENOMIC DNA]</scope>
    <source>
        <strain evidence="2">NBRC 101365</strain>
    </source>
</reference>
<protein>
    <recommendedName>
        <fullName evidence="3">AAA family ATPase</fullName>
    </recommendedName>
</protein>
<dbReference type="EMBL" id="BSPC01000075">
    <property type="protein sequence ID" value="GLS23528.1"/>
    <property type="molecule type" value="Genomic_DNA"/>
</dbReference>
<dbReference type="Gene3D" id="3.40.50.300">
    <property type="entry name" value="P-loop containing nucleotide triphosphate hydrolases"/>
    <property type="match status" value="1"/>
</dbReference>
<dbReference type="SUPFAM" id="SSF52540">
    <property type="entry name" value="P-loop containing nucleoside triphosphate hydrolases"/>
    <property type="match status" value="1"/>
</dbReference>
<evidence type="ECO:0000313" key="2">
    <source>
        <dbReference type="Proteomes" id="UP001156882"/>
    </source>
</evidence>
<dbReference type="Proteomes" id="UP001156882">
    <property type="component" value="Unassembled WGS sequence"/>
</dbReference>